<dbReference type="EC" id="2.7.7.7" evidence="3"/>
<evidence type="ECO:0000256" key="7">
    <source>
        <dbReference type="ARBA" id="ARBA00022705"/>
    </source>
</evidence>
<dbReference type="Pfam" id="PF01336">
    <property type="entry name" value="tRNA_anti-codon"/>
    <property type="match status" value="1"/>
</dbReference>
<dbReference type="SUPFAM" id="SSF89550">
    <property type="entry name" value="PHP domain-like"/>
    <property type="match status" value="1"/>
</dbReference>
<keyword evidence="7" id="KW-0235">DNA replication</keyword>
<dbReference type="CDD" id="cd04485">
    <property type="entry name" value="DnaE_OBF"/>
    <property type="match status" value="1"/>
</dbReference>
<reference evidence="13" key="1">
    <citation type="submission" date="2020-10" db="EMBL/GenBank/DDBJ databases">
        <authorList>
            <person name="Gilroy R."/>
        </authorList>
    </citation>
    <scope>NUCLEOTIDE SEQUENCE</scope>
    <source>
        <strain evidence="13">ChiGjej1B1-19959</strain>
    </source>
</reference>
<evidence type="ECO:0000256" key="6">
    <source>
        <dbReference type="ARBA" id="ARBA00022695"/>
    </source>
</evidence>
<dbReference type="Proteomes" id="UP000824071">
    <property type="component" value="Unassembled WGS sequence"/>
</dbReference>
<dbReference type="InterPro" id="IPR004013">
    <property type="entry name" value="PHP_dom"/>
</dbReference>
<comment type="subcellular location">
    <subcellularLocation>
        <location evidence="1">Cytoplasm</location>
    </subcellularLocation>
</comment>
<keyword evidence="6 13" id="KW-0548">Nucleotidyltransferase</keyword>
<organism evidence="13 14">
    <name type="scientific">Candidatus Fimenecus excrementigallinarum</name>
    <dbReference type="NCBI Taxonomy" id="2840816"/>
    <lineage>
        <taxon>Bacteria</taxon>
        <taxon>Bacillati</taxon>
        <taxon>Bacillota</taxon>
        <taxon>Clostridia</taxon>
        <taxon>Candidatus Fimenecus</taxon>
    </lineage>
</organism>
<dbReference type="InterPro" id="IPR041931">
    <property type="entry name" value="DNA_pol3_alpha_thumb_dom"/>
</dbReference>
<dbReference type="GO" id="GO:0008408">
    <property type="term" value="F:3'-5' exonuclease activity"/>
    <property type="evidence" value="ECO:0007669"/>
    <property type="project" value="InterPro"/>
</dbReference>
<evidence type="ECO:0000256" key="11">
    <source>
        <dbReference type="SAM" id="MobiDB-lite"/>
    </source>
</evidence>
<dbReference type="Pfam" id="PF14579">
    <property type="entry name" value="HHH_6"/>
    <property type="match status" value="1"/>
</dbReference>
<evidence type="ECO:0000256" key="5">
    <source>
        <dbReference type="ARBA" id="ARBA00022679"/>
    </source>
</evidence>
<comment type="function">
    <text evidence="9">DNA polymerase III is a complex, multichain enzyme responsible for most of the replicative synthesis in bacteria. This DNA polymerase also exhibits 3' to 5' exonuclease activity. The alpha chain is the DNA polymerase.</text>
</comment>
<dbReference type="InterPro" id="IPR016195">
    <property type="entry name" value="Pol/histidinol_Pase-like"/>
</dbReference>
<dbReference type="Gene3D" id="1.10.150.870">
    <property type="match status" value="1"/>
</dbReference>
<keyword evidence="8" id="KW-0239">DNA-directed DNA polymerase</keyword>
<accession>A0A9D1IDF4</accession>
<dbReference type="Gene3D" id="3.20.20.140">
    <property type="entry name" value="Metal-dependent hydrolases"/>
    <property type="match status" value="1"/>
</dbReference>
<protein>
    <recommendedName>
        <fullName evidence="4">DNA polymerase III subunit alpha</fullName>
        <ecNumber evidence="3">2.7.7.7</ecNumber>
    </recommendedName>
</protein>
<dbReference type="GO" id="GO:0003676">
    <property type="term" value="F:nucleic acid binding"/>
    <property type="evidence" value="ECO:0007669"/>
    <property type="project" value="InterPro"/>
</dbReference>
<evidence type="ECO:0000256" key="1">
    <source>
        <dbReference type="ARBA" id="ARBA00004496"/>
    </source>
</evidence>
<dbReference type="EMBL" id="DVMW01000001">
    <property type="protein sequence ID" value="HIU34998.1"/>
    <property type="molecule type" value="Genomic_DNA"/>
</dbReference>
<sequence>MAFAHLHLHTQYSLLDGACRLGELCAAAKELGMTSVAMTDHGNMYGAVEFYKAAHDAGIKPILGCEVYVAPRRLTDKVHGPDSERYHLVLLCENETGYRNLIHMVSRAWVDGFYVRPRVDKELLEAHHEGLIALSACLAGEIPRLLSSGDYEGAKQTALWYDRVFGRGNFYLEMQDHGLPEQQAILPKLMQLSRETGIPTVATNDVHYIRPSDAKTQKVLICIQTNHTIDEDTGLEFSTDEFYLKSEAEMRERFSFAPEAVDNTAKIAERCCVTFEFGKTKLPRFEVPNGEDHFSYFKRQCEAGLQRVCGGEPPAAYNERLSYELSVIREMGYVDYFLIVADFIAYAKSRGIPVGPGRGSGAGSLAAYCMGITGVDPIRYSLIFERFLNPERVSMPDIDVDFCYERREEVIDYVIRKYGADHVAQIVTFGTMAARAAVRDVGRALGIPYATVDGVSKQIPHELGITIDKALQKNPELRGMYDRDEKIRELLDTAKRVEGMPRHASTHAAGVVITDRPVSEYVPLARNDEAVVTQFTMTAIEELGLLKMDFLGLRTLTVIHDAEQMIREKEPDFDIEKIPLTDDATYRMFSKGQTLGVFQCESAGLRSVLTRLRPQSLEDIIAVISLYRPGPMDSIDDYIANRHDPQRIRYKTPLLKPILDVTYGCLIYQEQVMEVFRSLAGYSFGRADIVRRAMSKKKHKVMEEERHNFIYGLKNADGSTACCGCIANGIDERTANSIFDDMSSFASYAFNKSHSTAYAIVAYRTAYLKCHYPGEFMAALLTSILDDADKIALYIGDCLRLGLRTLPPDVNRSAHAFTPEGRGIRFGLLAIKNLGKGFIASILEERANNGPFTEFYDFCKRLYGKEFNKRAVEGLIKSGALDGLDLNRREMLQNLPAVTASIEAENRRNLEGQLDLFSIGQAHPVSHAPEYVRCAEFPQQELLQMEKETTGLYLSGHPMAAYADRAGQLGAASVAELLEAGEEPGAKYRDGSTVSLLAIVTGVKRKTTRNDDTMAFVTVEDLYGSIELLVFPKVYAQYSHLLTPGSVIYVRGRLSLREDESPKVLPDRIALPPEHPGEGAQKEAPKAKADGPDSEKIEIPAQIREGLYLLIDTMGSPRDKKVKNLLSIFDGQIPVYLCYGDTRKKFVTSRGVQLCDPLLAELQRLLGKRGVLLR</sequence>
<evidence type="ECO:0000313" key="13">
    <source>
        <dbReference type="EMBL" id="HIU34998.1"/>
    </source>
</evidence>
<dbReference type="Gene3D" id="1.10.10.1600">
    <property type="entry name" value="Bacterial DNA polymerase III alpha subunit, thumb domain"/>
    <property type="match status" value="1"/>
</dbReference>
<dbReference type="InterPro" id="IPR004805">
    <property type="entry name" value="DnaE2/DnaE/PolC"/>
</dbReference>
<dbReference type="PANTHER" id="PTHR32294">
    <property type="entry name" value="DNA POLYMERASE III SUBUNIT ALPHA"/>
    <property type="match status" value="1"/>
</dbReference>
<evidence type="ECO:0000256" key="2">
    <source>
        <dbReference type="ARBA" id="ARBA00009496"/>
    </source>
</evidence>
<dbReference type="InterPro" id="IPR004365">
    <property type="entry name" value="NA-bd_OB_tRNA"/>
</dbReference>
<comment type="catalytic activity">
    <reaction evidence="10">
        <text>DNA(n) + a 2'-deoxyribonucleoside 5'-triphosphate = DNA(n+1) + diphosphate</text>
        <dbReference type="Rhea" id="RHEA:22508"/>
        <dbReference type="Rhea" id="RHEA-COMP:17339"/>
        <dbReference type="Rhea" id="RHEA-COMP:17340"/>
        <dbReference type="ChEBI" id="CHEBI:33019"/>
        <dbReference type="ChEBI" id="CHEBI:61560"/>
        <dbReference type="ChEBI" id="CHEBI:173112"/>
        <dbReference type="EC" id="2.7.7.7"/>
    </reaction>
</comment>
<dbReference type="InterPro" id="IPR040982">
    <property type="entry name" value="DNA_pol3_finger"/>
</dbReference>
<evidence type="ECO:0000256" key="9">
    <source>
        <dbReference type="ARBA" id="ARBA00025611"/>
    </source>
</evidence>
<gene>
    <name evidence="13" type="ORF">IAC53_00070</name>
</gene>
<dbReference type="CDD" id="cd12113">
    <property type="entry name" value="PHP_PolIIIA_DnaE3"/>
    <property type="match status" value="1"/>
</dbReference>
<dbReference type="Pfam" id="PF17657">
    <property type="entry name" value="DNA_pol3_finger"/>
    <property type="match status" value="1"/>
</dbReference>
<comment type="caution">
    <text evidence="13">The sequence shown here is derived from an EMBL/GenBank/DDBJ whole genome shotgun (WGS) entry which is preliminary data.</text>
</comment>
<dbReference type="NCBIfam" id="NF005298">
    <property type="entry name" value="PRK06826.1"/>
    <property type="match status" value="1"/>
</dbReference>
<evidence type="ECO:0000259" key="12">
    <source>
        <dbReference type="SMART" id="SM00481"/>
    </source>
</evidence>
<dbReference type="GO" id="GO:0003887">
    <property type="term" value="F:DNA-directed DNA polymerase activity"/>
    <property type="evidence" value="ECO:0007669"/>
    <property type="project" value="UniProtKB-KW"/>
</dbReference>
<feature type="compositionally biased region" description="Basic and acidic residues" evidence="11">
    <location>
        <begin position="1075"/>
        <end position="1094"/>
    </location>
</feature>
<proteinExistence type="inferred from homology"/>
<evidence type="ECO:0000256" key="4">
    <source>
        <dbReference type="ARBA" id="ARBA00019114"/>
    </source>
</evidence>
<keyword evidence="5 13" id="KW-0808">Transferase</keyword>
<dbReference type="InterPro" id="IPR029460">
    <property type="entry name" value="DNAPol_HHH"/>
</dbReference>
<evidence type="ECO:0000313" key="14">
    <source>
        <dbReference type="Proteomes" id="UP000824071"/>
    </source>
</evidence>
<feature type="domain" description="Polymerase/histidinol phosphatase N-terminal" evidence="12">
    <location>
        <begin position="4"/>
        <end position="71"/>
    </location>
</feature>
<dbReference type="GO" id="GO:0006260">
    <property type="term" value="P:DNA replication"/>
    <property type="evidence" value="ECO:0007669"/>
    <property type="project" value="UniProtKB-KW"/>
</dbReference>
<evidence type="ECO:0000256" key="3">
    <source>
        <dbReference type="ARBA" id="ARBA00012417"/>
    </source>
</evidence>
<dbReference type="NCBIfam" id="TIGR00594">
    <property type="entry name" value="polc"/>
    <property type="match status" value="1"/>
</dbReference>
<dbReference type="PANTHER" id="PTHR32294:SF0">
    <property type="entry name" value="DNA POLYMERASE III SUBUNIT ALPHA"/>
    <property type="match status" value="1"/>
</dbReference>
<evidence type="ECO:0000256" key="8">
    <source>
        <dbReference type="ARBA" id="ARBA00022932"/>
    </source>
</evidence>
<evidence type="ECO:0000256" key="10">
    <source>
        <dbReference type="ARBA" id="ARBA00049244"/>
    </source>
</evidence>
<dbReference type="InterPro" id="IPR003141">
    <property type="entry name" value="Pol/His_phosphatase_N"/>
</dbReference>
<name>A0A9D1IDF4_9FIRM</name>
<comment type="similarity">
    <text evidence="2">Belongs to the DNA polymerase type-C family. DnaE subfamily.</text>
</comment>
<dbReference type="GO" id="GO:0005737">
    <property type="term" value="C:cytoplasm"/>
    <property type="evidence" value="ECO:0007669"/>
    <property type="project" value="UniProtKB-SubCell"/>
</dbReference>
<reference evidence="13" key="2">
    <citation type="journal article" date="2021" name="PeerJ">
        <title>Extensive microbial diversity within the chicken gut microbiome revealed by metagenomics and culture.</title>
        <authorList>
            <person name="Gilroy R."/>
            <person name="Ravi A."/>
            <person name="Getino M."/>
            <person name="Pursley I."/>
            <person name="Horton D.L."/>
            <person name="Alikhan N.F."/>
            <person name="Baker D."/>
            <person name="Gharbi K."/>
            <person name="Hall N."/>
            <person name="Watson M."/>
            <person name="Adriaenssens E.M."/>
            <person name="Foster-Nyarko E."/>
            <person name="Jarju S."/>
            <person name="Secka A."/>
            <person name="Antonio M."/>
            <person name="Oren A."/>
            <person name="Chaudhuri R.R."/>
            <person name="La Ragione R."/>
            <person name="Hildebrand F."/>
            <person name="Pallen M.J."/>
        </authorList>
    </citation>
    <scope>NUCLEOTIDE SEQUENCE</scope>
    <source>
        <strain evidence="13">ChiGjej1B1-19959</strain>
    </source>
</reference>
<feature type="region of interest" description="Disordered" evidence="11">
    <location>
        <begin position="1064"/>
        <end position="1094"/>
    </location>
</feature>
<dbReference type="Pfam" id="PF02811">
    <property type="entry name" value="PHP"/>
    <property type="match status" value="1"/>
</dbReference>
<dbReference type="InterPro" id="IPR011708">
    <property type="entry name" value="DNA_pol3_alpha_NTPase_dom"/>
</dbReference>
<dbReference type="Pfam" id="PF07733">
    <property type="entry name" value="DNA_pol3_alpha"/>
    <property type="match status" value="1"/>
</dbReference>
<dbReference type="SMART" id="SM00481">
    <property type="entry name" value="POLIIIAc"/>
    <property type="match status" value="1"/>
</dbReference>
<dbReference type="NCBIfam" id="NF004226">
    <property type="entry name" value="PRK05673.1"/>
    <property type="match status" value="1"/>
</dbReference>
<dbReference type="AlphaFoldDB" id="A0A9D1IDF4"/>